<comment type="similarity">
    <text evidence="1">Belongs to the CapA family.</text>
</comment>
<keyword evidence="4" id="KW-1185">Reference proteome</keyword>
<dbReference type="PANTHER" id="PTHR33393">
    <property type="entry name" value="POLYGLUTAMINE SYNTHESIS ACCESSORY PROTEIN RV0574C-RELATED"/>
    <property type="match status" value="1"/>
</dbReference>
<evidence type="ECO:0000313" key="3">
    <source>
        <dbReference type="EMBL" id="PWJ38528.1"/>
    </source>
</evidence>
<dbReference type="OrthoDB" id="9810906at2"/>
<proteinExistence type="inferred from homology"/>
<dbReference type="InterPro" id="IPR019079">
    <property type="entry name" value="Capsule_synth_CapA"/>
</dbReference>
<reference evidence="3 4" key="1">
    <citation type="submission" date="2018-03" db="EMBL/GenBank/DDBJ databases">
        <title>Genomic Encyclopedia of Archaeal and Bacterial Type Strains, Phase II (KMG-II): from individual species to whole genera.</title>
        <authorList>
            <person name="Goeker M."/>
        </authorList>
    </citation>
    <scope>NUCLEOTIDE SEQUENCE [LARGE SCALE GENOMIC DNA]</scope>
    <source>
        <strain evidence="3 4">DSM 28229</strain>
    </source>
</reference>
<gene>
    <name evidence="3" type="ORF">BC781_107118</name>
</gene>
<evidence type="ECO:0000259" key="2">
    <source>
        <dbReference type="SMART" id="SM00854"/>
    </source>
</evidence>
<organism evidence="3 4">
    <name type="scientific">Sediminitomix flava</name>
    <dbReference type="NCBI Taxonomy" id="379075"/>
    <lineage>
        <taxon>Bacteria</taxon>
        <taxon>Pseudomonadati</taxon>
        <taxon>Bacteroidota</taxon>
        <taxon>Cytophagia</taxon>
        <taxon>Cytophagales</taxon>
        <taxon>Flammeovirgaceae</taxon>
        <taxon>Sediminitomix</taxon>
    </lineage>
</organism>
<dbReference type="CDD" id="cd07381">
    <property type="entry name" value="MPP_CapA"/>
    <property type="match status" value="1"/>
</dbReference>
<dbReference type="Proteomes" id="UP000245535">
    <property type="component" value="Unassembled WGS sequence"/>
</dbReference>
<comment type="caution">
    <text evidence="3">The sequence shown here is derived from an EMBL/GenBank/DDBJ whole genome shotgun (WGS) entry which is preliminary data.</text>
</comment>
<dbReference type="InterPro" id="IPR029052">
    <property type="entry name" value="Metallo-depent_PP-like"/>
</dbReference>
<dbReference type="PANTHER" id="PTHR33393:SF12">
    <property type="entry name" value="CAPSULE BIOSYNTHESIS PROTEIN CAPA"/>
    <property type="match status" value="1"/>
</dbReference>
<evidence type="ECO:0000256" key="1">
    <source>
        <dbReference type="ARBA" id="ARBA00005662"/>
    </source>
</evidence>
<dbReference type="SMART" id="SM00854">
    <property type="entry name" value="PGA_cap"/>
    <property type="match status" value="1"/>
</dbReference>
<dbReference type="InterPro" id="IPR052169">
    <property type="entry name" value="CW_Biosynth-Accessory"/>
</dbReference>
<protein>
    <submittedName>
        <fullName evidence="3">Poly-gamma-glutamate synthesis protein (Capsule biosynthesis protein)</fullName>
    </submittedName>
</protein>
<dbReference type="Pfam" id="PF09587">
    <property type="entry name" value="PGA_cap"/>
    <property type="match status" value="1"/>
</dbReference>
<evidence type="ECO:0000313" key="4">
    <source>
        <dbReference type="Proteomes" id="UP000245535"/>
    </source>
</evidence>
<feature type="domain" description="Capsule synthesis protein CapA" evidence="2">
    <location>
        <begin position="103"/>
        <end position="361"/>
    </location>
</feature>
<sequence>MKKYIPIDMPKDFGFALDGFEQATQNQMKQFIEKAHKEGKWRATEHILFDPNSTEFWAYYTQKALNPIKAPKKGSQLEEKFAPYRKTQFNLEPKGFKEEKSYRMSAVGDLMRGKHADKSKDRIYEAVEDLIFSADCIYGNLESTIALGEPMGITDGFKTGGTPSIGLTRDEYKGLTRHKGRKFDVLQLANNHVMDNGQEGIELNMSVLNQDEISFTGVYENESDSQEVMYTTHNGIKIGWVAHTFSVNFKPIPKDEPWLVDITSFCVEENPDMARIEQQIKNARAEGCDLVIVTPHWGAEWEFFPWPEQMDWARRFAELGADAVIGTHPHVIQPVEIYTPKSDPDKSVPILYSLGNFIPMAGPSYTVLSLVANLKISKGQLNGADRTMVTGLEITPVAFMGEEDDDQIYASIVPLAELNNSNLDPDTQDFVNRINSYADFVIGEDWRK</sequence>
<accession>A0A315Z4X0</accession>
<dbReference type="Gene3D" id="3.60.21.10">
    <property type="match status" value="1"/>
</dbReference>
<name>A0A315Z4X0_SEDFL</name>
<dbReference type="EMBL" id="QGDO01000007">
    <property type="protein sequence ID" value="PWJ38528.1"/>
    <property type="molecule type" value="Genomic_DNA"/>
</dbReference>
<dbReference type="RefSeq" id="WP_146201752.1">
    <property type="nucleotide sequence ID" value="NZ_QGDO01000007.1"/>
</dbReference>
<dbReference type="AlphaFoldDB" id="A0A315Z4X0"/>
<dbReference type="SUPFAM" id="SSF56300">
    <property type="entry name" value="Metallo-dependent phosphatases"/>
    <property type="match status" value="1"/>
</dbReference>